<reference evidence="4" key="1">
    <citation type="submission" date="2016-04" db="EMBL/GenBank/DDBJ databases">
        <title>Complete Genome Sequences of Twelve Strains of a Stable Defined Moderately Diverse Mouse Microbiota 2 (sDMDMm2).</title>
        <authorList>
            <person name="Uchimura Y."/>
            <person name="Wyss M."/>
            <person name="Brugiroux S."/>
            <person name="Limenitakis J.P."/>
            <person name="Stecher B."/>
            <person name="McCoy K.D."/>
            <person name="Macpherson A.J."/>
        </authorList>
    </citation>
    <scope>NUCLEOTIDE SEQUENCE [LARGE SCALE GENOMIC DNA]</scope>
    <source>
        <strain evidence="4">I48</strain>
    </source>
</reference>
<evidence type="ECO:0000313" key="3">
    <source>
        <dbReference type="EMBL" id="ANU57548.1"/>
    </source>
</evidence>
<dbReference type="KEGG" id="bcae:A4V03_08190"/>
<evidence type="ECO:0000259" key="2">
    <source>
        <dbReference type="Pfam" id="PF03372"/>
    </source>
</evidence>
<keyword evidence="1" id="KW-0732">Signal</keyword>
<dbReference type="Proteomes" id="UP000092631">
    <property type="component" value="Chromosome"/>
</dbReference>
<organism evidence="3 4">
    <name type="scientific">Bacteroides caecimuris</name>
    <dbReference type="NCBI Taxonomy" id="1796613"/>
    <lineage>
        <taxon>Bacteria</taxon>
        <taxon>Pseudomonadati</taxon>
        <taxon>Bacteroidota</taxon>
        <taxon>Bacteroidia</taxon>
        <taxon>Bacteroidales</taxon>
        <taxon>Bacteroidaceae</taxon>
        <taxon>Bacteroides</taxon>
    </lineage>
</organism>
<dbReference type="CDD" id="cd09083">
    <property type="entry name" value="EEP-1"/>
    <property type="match status" value="1"/>
</dbReference>
<dbReference type="SUPFAM" id="SSF56219">
    <property type="entry name" value="DNase I-like"/>
    <property type="match status" value="1"/>
</dbReference>
<proteinExistence type="predicted"/>
<dbReference type="InterPro" id="IPR036691">
    <property type="entry name" value="Endo/exonu/phosph_ase_sf"/>
</dbReference>
<sequence length="297" mass="33802">MKKIVIYTLISFIFSVFASSCEDNKDNSLYYPDFTWDTGDGEEDEDPVTETSMRVATYNLLVETGTGWTNRRERVAQLIKDYDFEICGFEEASWEQRSYLGTQLASDYQILAYGRDTGNDDNKAGEMSGILYKKSRYTLLDAGRFWFSETPEIPSNGWDETNFKRFCVWGKFKDSKTQKEFYLFETHMPLADNARKHACQMLVDAVSDKAKDNTPAFCTGDFNATPDAPEIATTICQSGILKDAYREAAVQHGALFTFPSKKTRIDFIFVKHATVLSTRTIVSSLSDHYPMVIVVEI</sequence>
<accession>A0A1C7GY71</accession>
<dbReference type="PANTHER" id="PTHR12121">
    <property type="entry name" value="CARBON CATABOLITE REPRESSOR PROTEIN 4"/>
    <property type="match status" value="1"/>
</dbReference>
<keyword evidence="3" id="KW-0378">Hydrolase</keyword>
<dbReference type="InterPro" id="IPR050410">
    <property type="entry name" value="CCR4/nocturin_mRNA_transcr"/>
</dbReference>
<feature type="signal peptide" evidence="1">
    <location>
        <begin position="1"/>
        <end position="18"/>
    </location>
</feature>
<protein>
    <submittedName>
        <fullName evidence="3">Endonuclease</fullName>
    </submittedName>
</protein>
<evidence type="ECO:0000256" key="1">
    <source>
        <dbReference type="SAM" id="SignalP"/>
    </source>
</evidence>
<dbReference type="Pfam" id="PF03372">
    <property type="entry name" value="Exo_endo_phos"/>
    <property type="match status" value="1"/>
</dbReference>
<dbReference type="GO" id="GO:0004519">
    <property type="term" value="F:endonuclease activity"/>
    <property type="evidence" value="ECO:0007669"/>
    <property type="project" value="UniProtKB-KW"/>
</dbReference>
<dbReference type="RefSeq" id="WP_065538550.1">
    <property type="nucleotide sequence ID" value="NZ_CAPUCN010000054.1"/>
</dbReference>
<dbReference type="GO" id="GO:0000175">
    <property type="term" value="F:3'-5'-RNA exonuclease activity"/>
    <property type="evidence" value="ECO:0007669"/>
    <property type="project" value="TreeGrafter"/>
</dbReference>
<keyword evidence="3" id="KW-0540">Nuclease</keyword>
<dbReference type="OrthoDB" id="9793162at2"/>
<dbReference type="AlphaFoldDB" id="A0A1C7GY71"/>
<feature type="domain" description="Endonuclease/exonuclease/phosphatase" evidence="2">
    <location>
        <begin position="56"/>
        <end position="288"/>
    </location>
</feature>
<dbReference type="GeneID" id="82187111"/>
<keyword evidence="3" id="KW-0255">Endonuclease</keyword>
<feature type="chain" id="PRO_5008886673" evidence="1">
    <location>
        <begin position="19"/>
        <end position="297"/>
    </location>
</feature>
<dbReference type="Gene3D" id="3.60.10.10">
    <property type="entry name" value="Endonuclease/exonuclease/phosphatase"/>
    <property type="match status" value="1"/>
</dbReference>
<dbReference type="InterPro" id="IPR005135">
    <property type="entry name" value="Endo/exonuclease/phosphatase"/>
</dbReference>
<dbReference type="EMBL" id="CP015401">
    <property type="protein sequence ID" value="ANU57548.1"/>
    <property type="molecule type" value="Genomic_DNA"/>
</dbReference>
<gene>
    <name evidence="3" type="ORF">A4V03_08190</name>
</gene>
<dbReference type="PROSITE" id="PS51257">
    <property type="entry name" value="PROKAR_LIPOPROTEIN"/>
    <property type="match status" value="1"/>
</dbReference>
<dbReference type="PANTHER" id="PTHR12121:SF36">
    <property type="entry name" value="ENDONUCLEASE_EXONUCLEASE_PHOSPHATASE DOMAIN-CONTAINING PROTEIN"/>
    <property type="match status" value="1"/>
</dbReference>
<name>A0A1C7GY71_9BACE</name>
<evidence type="ECO:0000313" key="4">
    <source>
        <dbReference type="Proteomes" id="UP000092631"/>
    </source>
</evidence>
<keyword evidence="4" id="KW-1185">Reference proteome</keyword>